<reference evidence="1 2" key="1">
    <citation type="submission" date="2018-05" db="EMBL/GenBank/DDBJ databases">
        <title>Genomic Encyclopedia of Type Strains, Phase IV (KMG-IV): sequencing the most valuable type-strain genomes for metagenomic binning, comparative biology and taxonomic classification.</title>
        <authorList>
            <person name="Goeker M."/>
        </authorList>
    </citation>
    <scope>NUCLEOTIDE SEQUENCE [LARGE SCALE GENOMIC DNA]</scope>
    <source>
        <strain evidence="1 2">DSM 19579</strain>
    </source>
</reference>
<dbReference type="RefSeq" id="WP_110026096.1">
    <property type="nucleotide sequence ID" value="NZ_QGTS01000007.1"/>
</dbReference>
<dbReference type="NCBIfam" id="NF038110">
    <property type="entry name" value="Lys_methyl_FliB"/>
    <property type="match status" value="1"/>
</dbReference>
<dbReference type="OrthoDB" id="86584at2"/>
<evidence type="ECO:0000313" key="2">
    <source>
        <dbReference type="Proteomes" id="UP000246744"/>
    </source>
</evidence>
<proteinExistence type="predicted"/>
<protein>
    <submittedName>
        <fullName evidence="1">Lysine-N-methylase</fullName>
    </submittedName>
</protein>
<name>A0A317Q0P7_9ENTR</name>
<accession>A0A317Q0P7</accession>
<organism evidence="1 2">
    <name type="scientific">Mangrovibacter plantisponsor</name>
    <dbReference type="NCBI Taxonomy" id="451513"/>
    <lineage>
        <taxon>Bacteria</taxon>
        <taxon>Pseudomonadati</taxon>
        <taxon>Pseudomonadota</taxon>
        <taxon>Gammaproteobacteria</taxon>
        <taxon>Enterobacterales</taxon>
        <taxon>Enterobacteriaceae</taxon>
        <taxon>Mangrovibacter</taxon>
    </lineage>
</organism>
<dbReference type="AlphaFoldDB" id="A0A317Q0P7"/>
<dbReference type="EMBL" id="QGTS01000007">
    <property type="protein sequence ID" value="PWW08138.1"/>
    <property type="molecule type" value="Genomic_DNA"/>
</dbReference>
<dbReference type="GO" id="GO:0032259">
    <property type="term" value="P:methylation"/>
    <property type="evidence" value="ECO:0007669"/>
    <property type="project" value="UniProtKB-KW"/>
</dbReference>
<sequence length="400" mass="46430">MEDIVIVEPAFFSQFRCVGSDCIDHCCKGWDIEIDKSTVQRYMQSDELKIRQIAVKNITITEKKPDSWGRINLTSSGNCAFLDEERLCKVHKHLGEKALSTTCALYPRIYSIYKYEIRSNLTLSCPEATKRLLLTPQTMLYSEKVKQSPQVMEGPDILQEDRLLNLMSTNIMSSCGMNIEEGFYGIIMLLLFRDEQDESDLQYENLLTYFEEVQTSIGNGQIRKNIDALHSDYQLQSSLLMQLQQYLSTKNEGRGSSVLRHYSQALIDLKSSISVENECISPVQQLNKIWQEKALPWLQQRPYLLSNFIQYKMYEEFFPVKNGTDPFTSTYALVSEWLLLKWLIAISFETNNNFNEDDIINIIYSYHSITKHDKHAADMFLSEIQKIILRNNSSLLYLLK</sequence>
<keyword evidence="1" id="KW-0808">Transferase</keyword>
<comment type="caution">
    <text evidence="1">The sequence shown here is derived from an EMBL/GenBank/DDBJ whole genome shotgun (WGS) entry which is preliminary data.</text>
</comment>
<dbReference type="GO" id="GO:0008168">
    <property type="term" value="F:methyltransferase activity"/>
    <property type="evidence" value="ECO:0007669"/>
    <property type="project" value="UniProtKB-KW"/>
</dbReference>
<keyword evidence="1" id="KW-0489">Methyltransferase</keyword>
<gene>
    <name evidence="1" type="ORF">DES37_107182</name>
</gene>
<evidence type="ECO:0000313" key="1">
    <source>
        <dbReference type="EMBL" id="PWW08138.1"/>
    </source>
</evidence>
<keyword evidence="2" id="KW-1185">Reference proteome</keyword>
<dbReference type="Proteomes" id="UP000246744">
    <property type="component" value="Unassembled WGS sequence"/>
</dbReference>